<feature type="region of interest" description="Disordered" evidence="11">
    <location>
        <begin position="241"/>
        <end position="267"/>
    </location>
</feature>
<comment type="similarity">
    <text evidence="3">Belongs to the PHAX family.</text>
</comment>
<evidence type="ECO:0000256" key="2">
    <source>
        <dbReference type="ARBA" id="ARBA00004496"/>
    </source>
</evidence>
<sequence>MLSNKCVTTDFCELSPFSHLSGLTVSGLACTSDLNFGAVLNISCLSTGLKENMAELMDGDLEDGEISASGSDNEMGGAAAEQAGAQGSLAFSGESFQHRPATVTHPPAAAYRSSAKAVESSDSDAESSDEEAAVWRRKRLKVSNAPQPPTCQPSVSACGAPGSRKVNNIWGSVVQEQCQDAITAELGVFGMEGVSMASRSVETYNFVLARKMMEKEREMERQSKQEGEVSMLDDELEDYMKGKGSQDRAGGDAKRKRPAKERVGPKAEMDFKGRYEITEDDPDDKVIDEIAYRLQEPKKELIERVVQVVGKKKAIEVLGETATLEENGGMYTMDGSRRRTPGGVFLNLLKNTPSVSKSQIKKIFFEEHQKDYKSKKAAQKRRRHMLAKKMKQAIGTLNLHEHDDVSRETFASDTNEALESLEEAAEGEEEEEEEGKEEAAAGTEETAVVYSSTDLEEVSDILPHLIHVDLLHTVSGLRASVSVTWQRTCCLDTAFRFLFPLDQTRPELKHRCFWMIQFIHATDELHILSMSHITSSFLSHNNRISRSYVVSALL</sequence>
<feature type="region of interest" description="Disordered" evidence="11">
    <location>
        <begin position="419"/>
        <end position="445"/>
    </location>
</feature>
<evidence type="ECO:0000256" key="5">
    <source>
        <dbReference type="ARBA" id="ARBA00022448"/>
    </source>
</evidence>
<dbReference type="Proteomes" id="UP001476798">
    <property type="component" value="Unassembled WGS sequence"/>
</dbReference>
<feature type="region of interest" description="Disordered" evidence="11">
    <location>
        <begin position="104"/>
        <end position="133"/>
    </location>
</feature>
<dbReference type="PROSITE" id="PS51257">
    <property type="entry name" value="PROKAR_LIPOPROTEIN"/>
    <property type="match status" value="1"/>
</dbReference>
<organism evidence="13 14">
    <name type="scientific">Goodea atripinnis</name>
    <dbReference type="NCBI Taxonomy" id="208336"/>
    <lineage>
        <taxon>Eukaryota</taxon>
        <taxon>Metazoa</taxon>
        <taxon>Chordata</taxon>
        <taxon>Craniata</taxon>
        <taxon>Vertebrata</taxon>
        <taxon>Euteleostomi</taxon>
        <taxon>Actinopterygii</taxon>
        <taxon>Neopterygii</taxon>
        <taxon>Teleostei</taxon>
        <taxon>Neoteleostei</taxon>
        <taxon>Acanthomorphata</taxon>
        <taxon>Ovalentaria</taxon>
        <taxon>Atherinomorphae</taxon>
        <taxon>Cyprinodontiformes</taxon>
        <taxon>Goodeidae</taxon>
        <taxon>Goodea</taxon>
    </lineage>
</organism>
<accession>A0ABV0P1P6</accession>
<feature type="compositionally biased region" description="Basic and acidic residues" evidence="11">
    <location>
        <begin position="241"/>
        <end position="253"/>
    </location>
</feature>
<comment type="caution">
    <text evidence="13">The sequence shown here is derived from an EMBL/GenBank/DDBJ whole genome shotgun (WGS) entry which is preliminary data.</text>
</comment>
<dbReference type="InterPro" id="IPR019385">
    <property type="entry name" value="PHAX_RNA-binding_domain"/>
</dbReference>
<evidence type="ECO:0000256" key="6">
    <source>
        <dbReference type="ARBA" id="ARBA00022490"/>
    </source>
</evidence>
<proteinExistence type="inferred from homology"/>
<keyword evidence="9" id="KW-0539">Nucleus</keyword>
<evidence type="ECO:0000256" key="10">
    <source>
        <dbReference type="ARBA" id="ARBA00030834"/>
    </source>
</evidence>
<name>A0ABV0P1P6_9TELE</name>
<evidence type="ECO:0000256" key="3">
    <source>
        <dbReference type="ARBA" id="ARBA00006094"/>
    </source>
</evidence>
<feature type="compositionally biased region" description="Acidic residues" evidence="11">
    <location>
        <begin position="121"/>
        <end position="132"/>
    </location>
</feature>
<evidence type="ECO:0000256" key="4">
    <source>
        <dbReference type="ARBA" id="ARBA00016856"/>
    </source>
</evidence>
<keyword evidence="7" id="KW-0694">RNA-binding</keyword>
<dbReference type="PANTHER" id="PTHR13135:SF0">
    <property type="entry name" value="PHOSPHORYLATED ADAPTER RNA EXPORT PROTEIN"/>
    <property type="match status" value="1"/>
</dbReference>
<dbReference type="Gene3D" id="1.10.10.1440">
    <property type="entry name" value="PHAX RNA-binding domain"/>
    <property type="match status" value="1"/>
</dbReference>
<evidence type="ECO:0000313" key="14">
    <source>
        <dbReference type="Proteomes" id="UP001476798"/>
    </source>
</evidence>
<evidence type="ECO:0000256" key="11">
    <source>
        <dbReference type="SAM" id="MobiDB-lite"/>
    </source>
</evidence>
<feature type="compositionally biased region" description="Acidic residues" evidence="11">
    <location>
        <begin position="419"/>
        <end position="436"/>
    </location>
</feature>
<feature type="domain" description="Phosphorylated adapter RNA export protein RNA-binding" evidence="12">
    <location>
        <begin position="287"/>
        <end position="368"/>
    </location>
</feature>
<gene>
    <name evidence="13" type="ORF">GOODEAATRI_005570</name>
</gene>
<evidence type="ECO:0000256" key="8">
    <source>
        <dbReference type="ARBA" id="ARBA00022927"/>
    </source>
</evidence>
<comment type="subcellular location">
    <subcellularLocation>
        <location evidence="2">Cytoplasm</location>
    </subcellularLocation>
    <subcellularLocation>
        <location evidence="1">Nucleus</location>
    </subcellularLocation>
</comment>
<protein>
    <recommendedName>
        <fullName evidence="4">Phosphorylated adapter RNA export protein</fullName>
    </recommendedName>
    <alternativeName>
        <fullName evidence="10">RNA U small nuclear RNA export adapter protein</fullName>
    </alternativeName>
</protein>
<dbReference type="InterPro" id="IPR039047">
    <property type="entry name" value="PHAX"/>
</dbReference>
<evidence type="ECO:0000313" key="13">
    <source>
        <dbReference type="EMBL" id="MEQ2177636.1"/>
    </source>
</evidence>
<evidence type="ECO:0000256" key="9">
    <source>
        <dbReference type="ARBA" id="ARBA00023242"/>
    </source>
</evidence>
<keyword evidence="5" id="KW-0813">Transport</keyword>
<evidence type="ECO:0000256" key="7">
    <source>
        <dbReference type="ARBA" id="ARBA00022884"/>
    </source>
</evidence>
<evidence type="ECO:0000259" key="12">
    <source>
        <dbReference type="Pfam" id="PF10258"/>
    </source>
</evidence>
<dbReference type="PANTHER" id="PTHR13135">
    <property type="entry name" value="CYTOSOLIC RESINIFERATOXIN BINDING PROTEIN RBP-26"/>
    <property type="match status" value="1"/>
</dbReference>
<keyword evidence="14" id="KW-1185">Reference proteome</keyword>
<dbReference type="InterPro" id="IPR038092">
    <property type="entry name" value="PHAX_RNA-binding_sf"/>
</dbReference>
<evidence type="ECO:0000256" key="1">
    <source>
        <dbReference type="ARBA" id="ARBA00004123"/>
    </source>
</evidence>
<keyword evidence="6" id="KW-0963">Cytoplasm</keyword>
<reference evidence="13 14" key="1">
    <citation type="submission" date="2021-06" db="EMBL/GenBank/DDBJ databases">
        <authorList>
            <person name="Palmer J.M."/>
        </authorList>
    </citation>
    <scope>NUCLEOTIDE SEQUENCE [LARGE SCALE GENOMIC DNA]</scope>
    <source>
        <strain evidence="13 14">GA_2019</strain>
        <tissue evidence="13">Muscle</tissue>
    </source>
</reference>
<keyword evidence="8" id="KW-0653">Protein transport</keyword>
<dbReference type="Pfam" id="PF10258">
    <property type="entry name" value="PHAX_RNA-bd"/>
    <property type="match status" value="1"/>
</dbReference>
<dbReference type="EMBL" id="JAHRIO010060225">
    <property type="protein sequence ID" value="MEQ2177636.1"/>
    <property type="molecule type" value="Genomic_DNA"/>
</dbReference>